<dbReference type="InterPro" id="IPR021243">
    <property type="entry name" value="DUF2804"/>
</dbReference>
<dbReference type="AlphaFoldDB" id="A0A3P3RIB0"/>
<dbReference type="Proteomes" id="UP000282322">
    <property type="component" value="Unassembled WGS sequence"/>
</dbReference>
<sequence>MDLGTAPSVPVSDGDIAFGTYRGSCTSTAIDLGFRFGLGRFVRLRHEKKLQRFWAVDEAIALYGSVIDAGPVGMVSLWVFDRDAGTVLTDSTSVLPPFVARIDDNPMADPIAVARFLDHRVTLDNRGDTTRVSGRMERTKFTIGYDTPAAEPTTAVRPTTDGRDSSQRVVISQRSTSLPVTGWLNADGHRYRFSEDATGMLEYAHGLVPTTTTWRRALASGYAADGTAVGFTVGGDPEGVGNVVWIDGVPRGVGPTTITSDGWRIETEDGSLSVTLDVEYPHRRTVSLGPISYRIVQPFGRWQGTLGDRTVELPGVCEIHDASW</sequence>
<gene>
    <name evidence="1" type="ORF">EIK79_04265</name>
</gene>
<comment type="caution">
    <text evidence="1">The sequence shown here is derived from an EMBL/GenBank/DDBJ whole genome shotgun (WGS) entry which is preliminary data.</text>
</comment>
<evidence type="ECO:0000313" key="1">
    <source>
        <dbReference type="EMBL" id="RRJ32678.1"/>
    </source>
</evidence>
<evidence type="ECO:0000313" key="2">
    <source>
        <dbReference type="Proteomes" id="UP000282322"/>
    </source>
</evidence>
<proteinExistence type="predicted"/>
<dbReference type="PANTHER" id="PTHR35868:SF4">
    <property type="entry name" value="DUF2804 DOMAIN-CONTAINING PROTEIN"/>
    <property type="match status" value="1"/>
</dbReference>
<organism evidence="1 2">
    <name type="scientific">Halocatena pleomorpha</name>
    <dbReference type="NCBI Taxonomy" id="1785090"/>
    <lineage>
        <taxon>Archaea</taxon>
        <taxon>Methanobacteriati</taxon>
        <taxon>Methanobacteriota</taxon>
        <taxon>Stenosarchaea group</taxon>
        <taxon>Halobacteria</taxon>
        <taxon>Halobacteriales</taxon>
        <taxon>Natronomonadaceae</taxon>
        <taxon>Halocatena</taxon>
    </lineage>
</organism>
<reference evidence="1 2" key="1">
    <citation type="submission" date="2018-11" db="EMBL/GenBank/DDBJ databases">
        <title>Taxonoimc description of Halomarina strain SPP-AMP-1.</title>
        <authorList>
            <person name="Pal Y."/>
            <person name="Srinivasana K."/>
            <person name="Verma A."/>
            <person name="Kumar P."/>
        </authorList>
    </citation>
    <scope>NUCLEOTIDE SEQUENCE [LARGE SCALE GENOMIC DNA]</scope>
    <source>
        <strain evidence="1 2">SPP-AMP-1</strain>
    </source>
</reference>
<dbReference type="EMBL" id="RRCH01000007">
    <property type="protein sequence ID" value="RRJ32678.1"/>
    <property type="molecule type" value="Genomic_DNA"/>
</dbReference>
<dbReference type="RefSeq" id="WP_124953904.1">
    <property type="nucleotide sequence ID" value="NZ_RRCH01000007.1"/>
</dbReference>
<name>A0A3P3RIB0_9EURY</name>
<dbReference type="PANTHER" id="PTHR35868">
    <property type="entry name" value="DUF2804 DOMAIN-CONTAINING PROTEIN-RELATED"/>
    <property type="match status" value="1"/>
</dbReference>
<accession>A0A3P3RIB0</accession>
<protein>
    <submittedName>
        <fullName evidence="1">DUF2804 family protein</fullName>
    </submittedName>
</protein>
<dbReference type="Pfam" id="PF10974">
    <property type="entry name" value="DUF2804"/>
    <property type="match status" value="1"/>
</dbReference>
<keyword evidence="2" id="KW-1185">Reference proteome</keyword>